<dbReference type="GO" id="GO:0006979">
    <property type="term" value="P:response to oxidative stress"/>
    <property type="evidence" value="ECO:0007669"/>
    <property type="project" value="UniProtKB-UniRule"/>
</dbReference>
<dbReference type="Proteomes" id="UP001311915">
    <property type="component" value="Unassembled WGS sequence"/>
</dbReference>
<comment type="similarity">
    <text evidence="3">Belongs to the peroxidase family. Ascorbate peroxidase subfamily.</text>
</comment>
<comment type="similarity">
    <text evidence="18">Belongs to the peroxidase family. Classical plant (class III) peroxidase subfamily.</text>
</comment>
<comment type="subcellular location">
    <subcellularLocation>
        <location evidence="18">Secreted</location>
    </subcellularLocation>
</comment>
<keyword evidence="9 18" id="KW-0560">Oxidoreductase</keyword>
<dbReference type="InterPro" id="IPR002016">
    <property type="entry name" value="Haem_peroxidase"/>
</dbReference>
<evidence type="ECO:0000256" key="10">
    <source>
        <dbReference type="ARBA" id="ARBA00023004"/>
    </source>
</evidence>
<dbReference type="PROSITE" id="PS50873">
    <property type="entry name" value="PEROXIDASE_4"/>
    <property type="match status" value="1"/>
</dbReference>
<proteinExistence type="inferred from homology"/>
<comment type="caution">
    <text evidence="20">The sequence shown here is derived from an EMBL/GenBank/DDBJ whole genome shotgun (WGS) entry which is preliminary data.</text>
</comment>
<feature type="binding site" evidence="15">
    <location>
        <position position="78"/>
    </location>
    <ligand>
        <name>Ca(2+)</name>
        <dbReference type="ChEBI" id="CHEBI:29108"/>
        <label>1</label>
    </ligand>
</feature>
<feature type="active site" description="Proton acceptor" evidence="14">
    <location>
        <position position="70"/>
    </location>
</feature>
<evidence type="ECO:0000256" key="16">
    <source>
        <dbReference type="PIRSR" id="PIRSR600823-4"/>
    </source>
</evidence>
<dbReference type="PROSITE" id="PS00435">
    <property type="entry name" value="PEROXIDASE_1"/>
    <property type="match status" value="1"/>
</dbReference>
<evidence type="ECO:0000256" key="7">
    <source>
        <dbReference type="ARBA" id="ARBA00022617"/>
    </source>
</evidence>
<dbReference type="Pfam" id="PF00141">
    <property type="entry name" value="peroxidase"/>
    <property type="match status" value="1"/>
</dbReference>
<feature type="disulfide bond" evidence="17">
    <location>
        <begin position="189"/>
        <end position="221"/>
    </location>
</feature>
<dbReference type="Gene3D" id="1.10.520.10">
    <property type="match status" value="1"/>
</dbReference>
<dbReference type="CDD" id="cd00693">
    <property type="entry name" value="secretory_peroxidase"/>
    <property type="match status" value="1"/>
</dbReference>
<dbReference type="GO" id="GO:0042744">
    <property type="term" value="P:hydrogen peroxide catabolic process"/>
    <property type="evidence" value="ECO:0007669"/>
    <property type="project" value="UniProtKB-KW"/>
</dbReference>
<keyword evidence="7 18" id="KW-0349">Heme</keyword>
<evidence type="ECO:0000256" key="12">
    <source>
        <dbReference type="ARBA" id="ARBA00023180"/>
    </source>
</evidence>
<comment type="cofactor">
    <cofactor evidence="15 18">
        <name>heme b</name>
        <dbReference type="ChEBI" id="CHEBI:60344"/>
    </cofactor>
    <text evidence="15 18">Binds 1 heme b (iron(II)-protoporphyrin IX) group per subunit.</text>
</comment>
<evidence type="ECO:0000256" key="17">
    <source>
        <dbReference type="PIRSR" id="PIRSR600823-5"/>
    </source>
</evidence>
<evidence type="ECO:0000256" key="2">
    <source>
        <dbReference type="ARBA" id="ARBA00002322"/>
    </source>
</evidence>
<feature type="binding site" evidence="15">
    <location>
        <position position="183"/>
    </location>
    <ligand>
        <name>Ca(2+)</name>
        <dbReference type="ChEBI" id="CHEBI:29108"/>
        <label>2</label>
    </ligand>
</feature>
<dbReference type="AlphaFoldDB" id="A0AAV9LS67"/>
<dbReference type="PANTHER" id="PTHR31235">
    <property type="entry name" value="PEROXIDASE 25-RELATED"/>
    <property type="match status" value="1"/>
</dbReference>
<dbReference type="InterPro" id="IPR033905">
    <property type="entry name" value="Secretory_peroxidase"/>
</dbReference>
<dbReference type="InterPro" id="IPR000823">
    <property type="entry name" value="Peroxidase_pln"/>
</dbReference>
<dbReference type="GO" id="GO:0005576">
    <property type="term" value="C:extracellular region"/>
    <property type="evidence" value="ECO:0007669"/>
    <property type="project" value="UniProtKB-SubCell"/>
</dbReference>
<keyword evidence="10 15" id="KW-0408">Iron</keyword>
<dbReference type="EMBL" id="JAWPEI010000005">
    <property type="protein sequence ID" value="KAK4727369.1"/>
    <property type="molecule type" value="Genomic_DNA"/>
</dbReference>
<dbReference type="GO" id="GO:0020037">
    <property type="term" value="F:heme binding"/>
    <property type="evidence" value="ECO:0007669"/>
    <property type="project" value="UniProtKB-UniRule"/>
</dbReference>
<evidence type="ECO:0000256" key="6">
    <source>
        <dbReference type="ARBA" id="ARBA00022559"/>
    </source>
</evidence>
<dbReference type="InterPro" id="IPR019793">
    <property type="entry name" value="Peroxidases_heam-ligand_BS"/>
</dbReference>
<dbReference type="FunFam" id="1.10.420.10:FF:000008">
    <property type="entry name" value="Peroxidase"/>
    <property type="match status" value="1"/>
</dbReference>
<feature type="chain" id="PRO_5043108414" description="Peroxidase" evidence="18">
    <location>
        <begin position="22"/>
        <end position="315"/>
    </location>
</feature>
<keyword evidence="5 18" id="KW-0964">Secreted</keyword>
<evidence type="ECO:0000256" key="13">
    <source>
        <dbReference type="ARBA" id="ARBA00023324"/>
    </source>
</evidence>
<feature type="disulfide bond" evidence="17">
    <location>
        <begin position="110"/>
        <end position="311"/>
    </location>
</feature>
<evidence type="ECO:0000256" key="1">
    <source>
        <dbReference type="ARBA" id="ARBA00000189"/>
    </source>
</evidence>
<feature type="binding site" description="axial binding residue" evidence="15">
    <location>
        <position position="182"/>
    </location>
    <ligand>
        <name>heme b</name>
        <dbReference type="ChEBI" id="CHEBI:60344"/>
    </ligand>
    <ligandPart>
        <name>Fe</name>
        <dbReference type="ChEBI" id="CHEBI:18248"/>
    </ligandPart>
</feature>
<gene>
    <name evidence="20" type="ORF">R3W88_032286</name>
</gene>
<sequence length="315" mass="34860">MAINNSNCLLISLSFFLIAFASNHANGEVLKVGFYHKTCPHVEVIVKEIVDDVISRVPSLAAPLLRMHYHDCFVRVTEKDSIPNLSLRGYQIIDKVKTALEKSCPGIVSCADIVALVARDVTVAVKGPSWEVETGRRDGSVSNITEALFNLIPPFANITSLKQGFLQRGLSVKDLVVLSGSHTIGISHCSSFNNRLYNFTGKGDTDPSLDPNYIKNLKKKCPPNDQNTLVEMDPGSVRTFDNSYYKLVAKRRGLFTSDSALLDDSETKDYLKKQGINQYGSTFFKDFGESMIKMGRVQVLTGNQGEIRKVCSRVN</sequence>
<evidence type="ECO:0000256" key="11">
    <source>
        <dbReference type="ARBA" id="ARBA00023157"/>
    </source>
</evidence>
<dbReference type="PRINTS" id="PR00458">
    <property type="entry name" value="PEROXIDASE"/>
</dbReference>
<dbReference type="PRINTS" id="PR00461">
    <property type="entry name" value="PLPEROXIDASE"/>
</dbReference>
<keyword evidence="6 18" id="KW-0575">Peroxidase</keyword>
<evidence type="ECO:0000259" key="19">
    <source>
        <dbReference type="PROSITE" id="PS50873"/>
    </source>
</evidence>
<keyword evidence="8 15" id="KW-0479">Metal-binding</keyword>
<feature type="domain" description="Plant heme peroxidase family profile" evidence="19">
    <location>
        <begin position="29"/>
        <end position="315"/>
    </location>
</feature>
<comment type="catalytic activity">
    <reaction evidence="1 18">
        <text>2 a phenolic donor + H2O2 = 2 a phenolic radical donor + 2 H2O</text>
        <dbReference type="Rhea" id="RHEA:56136"/>
        <dbReference type="ChEBI" id="CHEBI:15377"/>
        <dbReference type="ChEBI" id="CHEBI:16240"/>
        <dbReference type="ChEBI" id="CHEBI:139520"/>
        <dbReference type="ChEBI" id="CHEBI:139521"/>
        <dbReference type="EC" id="1.11.1.7"/>
    </reaction>
</comment>
<evidence type="ECO:0000256" key="5">
    <source>
        <dbReference type="ARBA" id="ARBA00022525"/>
    </source>
</evidence>
<keyword evidence="15 18" id="KW-0106">Calcium</keyword>
<keyword evidence="21" id="KW-1185">Reference proteome</keyword>
<evidence type="ECO:0000256" key="14">
    <source>
        <dbReference type="PIRSR" id="PIRSR600823-1"/>
    </source>
</evidence>
<comment type="function">
    <text evidence="2">Removal of H(2)O(2), oxidation of toxic reductants, biosynthesis and degradation of lignin, suberization, auxin catabolism, response to environmental stresses such as wounding, pathogen attack and oxidative stress. These functions might be dependent on each isozyme/isoform in each plant tissue.</text>
</comment>
<keyword evidence="18" id="KW-0732">Signal</keyword>
<dbReference type="SUPFAM" id="SSF48113">
    <property type="entry name" value="Heme-dependent peroxidases"/>
    <property type="match status" value="1"/>
</dbReference>
<dbReference type="Gene3D" id="1.10.420.10">
    <property type="entry name" value="Peroxidase, domain 2"/>
    <property type="match status" value="1"/>
</dbReference>
<dbReference type="EC" id="1.11.1.7" evidence="4 18"/>
<feature type="signal peptide" evidence="18">
    <location>
        <begin position="1"/>
        <end position="21"/>
    </location>
</feature>
<feature type="binding site" evidence="15">
    <location>
        <position position="74"/>
    </location>
    <ligand>
        <name>Ca(2+)</name>
        <dbReference type="ChEBI" id="CHEBI:29108"/>
        <label>1</label>
    </ligand>
</feature>
<feature type="binding site" evidence="15">
    <location>
        <position position="233"/>
    </location>
    <ligand>
        <name>Ca(2+)</name>
        <dbReference type="ChEBI" id="CHEBI:29108"/>
        <label>2</label>
    </ligand>
</feature>
<keyword evidence="13 18" id="KW-0376">Hydrogen peroxide</keyword>
<evidence type="ECO:0000256" key="4">
    <source>
        <dbReference type="ARBA" id="ARBA00012313"/>
    </source>
</evidence>
<accession>A0AAV9LS67</accession>
<evidence type="ECO:0000256" key="8">
    <source>
        <dbReference type="ARBA" id="ARBA00022723"/>
    </source>
</evidence>
<organism evidence="20 21">
    <name type="scientific">Solanum pinnatisectum</name>
    <name type="common">tansyleaf nightshade</name>
    <dbReference type="NCBI Taxonomy" id="50273"/>
    <lineage>
        <taxon>Eukaryota</taxon>
        <taxon>Viridiplantae</taxon>
        <taxon>Streptophyta</taxon>
        <taxon>Embryophyta</taxon>
        <taxon>Tracheophyta</taxon>
        <taxon>Spermatophyta</taxon>
        <taxon>Magnoliopsida</taxon>
        <taxon>eudicotyledons</taxon>
        <taxon>Gunneridae</taxon>
        <taxon>Pentapetalae</taxon>
        <taxon>asterids</taxon>
        <taxon>lamiids</taxon>
        <taxon>Solanales</taxon>
        <taxon>Solanaceae</taxon>
        <taxon>Solanoideae</taxon>
        <taxon>Solaneae</taxon>
        <taxon>Solanum</taxon>
    </lineage>
</organism>
<feature type="disulfide bond" evidence="17">
    <location>
        <begin position="39"/>
        <end position="104"/>
    </location>
</feature>
<keyword evidence="12" id="KW-0325">Glycoprotein</keyword>
<evidence type="ECO:0000256" key="15">
    <source>
        <dbReference type="PIRSR" id="PIRSR600823-3"/>
    </source>
</evidence>
<feature type="binding site" evidence="15">
    <location>
        <position position="241"/>
    </location>
    <ligand>
        <name>Ca(2+)</name>
        <dbReference type="ChEBI" id="CHEBI:29108"/>
        <label>2</label>
    </ligand>
</feature>
<evidence type="ECO:0000313" key="21">
    <source>
        <dbReference type="Proteomes" id="UP001311915"/>
    </source>
</evidence>
<evidence type="ECO:0000313" key="20">
    <source>
        <dbReference type="EMBL" id="KAK4727369.1"/>
    </source>
</evidence>
<dbReference type="GO" id="GO:0140825">
    <property type="term" value="F:lactoperoxidase activity"/>
    <property type="evidence" value="ECO:0007669"/>
    <property type="project" value="UniProtKB-EC"/>
</dbReference>
<evidence type="ECO:0000256" key="9">
    <source>
        <dbReference type="ARBA" id="ARBA00023002"/>
    </source>
</evidence>
<feature type="binding site" evidence="15">
    <location>
        <position position="71"/>
    </location>
    <ligand>
        <name>Ca(2+)</name>
        <dbReference type="ChEBI" id="CHEBI:29108"/>
        <label>1</label>
    </ligand>
</feature>
<dbReference type="InterPro" id="IPR010255">
    <property type="entry name" value="Haem_peroxidase_sf"/>
</dbReference>
<comment type="cofactor">
    <cofactor evidence="15 18">
        <name>Ca(2+)</name>
        <dbReference type="ChEBI" id="CHEBI:29108"/>
    </cofactor>
    <text evidence="15 18">Binds 2 calcium ions per subunit.</text>
</comment>
<evidence type="ECO:0000256" key="18">
    <source>
        <dbReference type="RuleBase" id="RU362060"/>
    </source>
</evidence>
<keyword evidence="11 17" id="KW-1015">Disulfide bond</keyword>
<dbReference type="GO" id="GO:0046872">
    <property type="term" value="F:metal ion binding"/>
    <property type="evidence" value="ECO:0007669"/>
    <property type="project" value="UniProtKB-UniRule"/>
</dbReference>
<name>A0AAV9LS67_9SOLN</name>
<evidence type="ECO:0000256" key="3">
    <source>
        <dbReference type="ARBA" id="ARBA00006873"/>
    </source>
</evidence>
<feature type="site" description="Transition state stabilizer" evidence="16">
    <location>
        <position position="66"/>
    </location>
</feature>
<reference evidence="20 21" key="1">
    <citation type="submission" date="2023-10" db="EMBL/GenBank/DDBJ databases">
        <title>Genome-Wide Identification Analysis in wild type Solanum Pinnatisectum Reveals Some Genes Defensing Phytophthora Infestans.</title>
        <authorList>
            <person name="Sun C."/>
        </authorList>
    </citation>
    <scope>NUCLEOTIDE SEQUENCE [LARGE SCALE GENOMIC DNA]</scope>
    <source>
        <strain evidence="20">LQN</strain>
        <tissue evidence="20">Leaf</tissue>
    </source>
</reference>
<protein>
    <recommendedName>
        <fullName evidence="4 18">Peroxidase</fullName>
        <ecNumber evidence="4 18">1.11.1.7</ecNumber>
    </recommendedName>
</protein>